<sequence length="89" mass="10691">MTLSSQCYQAEKEYKEVFIHFKTACCLDWDKEDAIFKAYKQALAVLVHLKRTYPNLYKIYKSYEKRIIGLYNSSVLFLRNERKKINARN</sequence>
<protein>
    <submittedName>
        <fullName evidence="1">Uncharacterized protein</fullName>
    </submittedName>
</protein>
<organism evidence="1 2">
    <name type="scientific">Lactococcus garvieae</name>
    <dbReference type="NCBI Taxonomy" id="1363"/>
    <lineage>
        <taxon>Bacteria</taxon>
        <taxon>Bacillati</taxon>
        <taxon>Bacillota</taxon>
        <taxon>Bacilli</taxon>
        <taxon>Lactobacillales</taxon>
        <taxon>Streptococcaceae</taxon>
        <taxon>Lactococcus</taxon>
    </lineage>
</organism>
<gene>
    <name evidence="1" type="ORF">ikelab_12550</name>
</gene>
<dbReference type="RefSeq" id="WP_047207080.1">
    <property type="nucleotide sequence ID" value="NZ_BLXU01000007.1"/>
</dbReference>
<dbReference type="Proteomes" id="UP000504756">
    <property type="component" value="Unassembled WGS sequence"/>
</dbReference>
<proteinExistence type="predicted"/>
<evidence type="ECO:0000313" key="1">
    <source>
        <dbReference type="EMBL" id="GFO51980.1"/>
    </source>
</evidence>
<evidence type="ECO:0000313" key="2">
    <source>
        <dbReference type="Proteomes" id="UP000504756"/>
    </source>
</evidence>
<dbReference type="EMBL" id="BLXU01000007">
    <property type="protein sequence ID" value="GFO51980.1"/>
    <property type="molecule type" value="Genomic_DNA"/>
</dbReference>
<name>A0A6L2ZWT6_9LACT</name>
<comment type="caution">
    <text evidence="1">The sequence shown here is derived from an EMBL/GenBank/DDBJ whole genome shotgun (WGS) entry which is preliminary data.</text>
</comment>
<dbReference type="AlphaFoldDB" id="A0A6L2ZWT6"/>
<reference evidence="1 2" key="1">
    <citation type="submission" date="2020-06" db="EMBL/GenBank/DDBJ databases">
        <title>Draft genome sequence of Lactic acid bacteria from Okinawan-style tofu.</title>
        <authorList>
            <person name="Takara I."/>
            <person name="Ikematsu S."/>
        </authorList>
    </citation>
    <scope>NUCLEOTIDE SEQUENCE [LARGE SCALE GENOMIC DNA]</scope>
    <source>
        <strain evidence="2">lg38</strain>
    </source>
</reference>
<accession>A0A6L2ZWT6</accession>